<dbReference type="AlphaFoldDB" id="A0A1A8XQK6"/>
<accession>A0A1A8XQK6</accession>
<dbReference type="Proteomes" id="UP000199600">
    <property type="component" value="Unassembled WGS sequence"/>
</dbReference>
<proteinExistence type="predicted"/>
<reference evidence="2 3" key="1">
    <citation type="submission" date="2016-06" db="EMBL/GenBank/DDBJ databases">
        <authorList>
            <person name="Kjaerup R.B."/>
            <person name="Dalgaard T.S."/>
            <person name="Juul-Madsen H.R."/>
        </authorList>
    </citation>
    <scope>NUCLEOTIDE SEQUENCE [LARGE SCALE GENOMIC DNA]</scope>
    <source>
        <strain evidence="2">2</strain>
    </source>
</reference>
<dbReference type="Pfam" id="PF01909">
    <property type="entry name" value="NTP_transf_2"/>
    <property type="match status" value="1"/>
</dbReference>
<keyword evidence="3" id="KW-1185">Reference proteome</keyword>
<evidence type="ECO:0000313" key="3">
    <source>
        <dbReference type="Proteomes" id="UP000199600"/>
    </source>
</evidence>
<sequence length="99" mass="10774">MRLSNHQAAEIVKLARQITQRPAVVRVFGSRLDDHAKGGDLDLLIELDEPVANPALLSAQISAKVSRLIDGRKVDVLLTAPNLLRLPIHDIAISEGQPL</sequence>
<organism evidence="2 3">
    <name type="scientific">Candidatus Propionivibrio aalborgensis</name>
    <dbReference type="NCBI Taxonomy" id="1860101"/>
    <lineage>
        <taxon>Bacteria</taxon>
        <taxon>Pseudomonadati</taxon>
        <taxon>Pseudomonadota</taxon>
        <taxon>Betaproteobacteria</taxon>
        <taxon>Rhodocyclales</taxon>
        <taxon>Rhodocyclaceae</taxon>
        <taxon>Propionivibrio</taxon>
    </lineage>
</organism>
<gene>
    <name evidence="2" type="ORF">PROAA_220012</name>
</gene>
<feature type="domain" description="Polymerase nucleotidyl transferase" evidence="1">
    <location>
        <begin position="13"/>
        <end position="81"/>
    </location>
</feature>
<evidence type="ECO:0000313" key="2">
    <source>
        <dbReference type="EMBL" id="SBT07439.1"/>
    </source>
</evidence>
<dbReference type="InterPro" id="IPR002934">
    <property type="entry name" value="Polymerase_NTP_transf_dom"/>
</dbReference>
<name>A0A1A8XQK6_9RHOO</name>
<dbReference type="InterPro" id="IPR043519">
    <property type="entry name" value="NT_sf"/>
</dbReference>
<dbReference type="RefSeq" id="WP_186410876.1">
    <property type="nucleotide sequence ID" value="NZ_FLQY01000135.1"/>
</dbReference>
<dbReference type="EMBL" id="FLQY01000135">
    <property type="protein sequence ID" value="SBT07439.1"/>
    <property type="molecule type" value="Genomic_DNA"/>
</dbReference>
<protein>
    <submittedName>
        <fullName evidence="2">DNA polymerase subunit beta</fullName>
    </submittedName>
</protein>
<dbReference type="Gene3D" id="3.30.460.10">
    <property type="entry name" value="Beta Polymerase, domain 2"/>
    <property type="match status" value="1"/>
</dbReference>
<evidence type="ECO:0000259" key="1">
    <source>
        <dbReference type="Pfam" id="PF01909"/>
    </source>
</evidence>
<dbReference type="GO" id="GO:0016779">
    <property type="term" value="F:nucleotidyltransferase activity"/>
    <property type="evidence" value="ECO:0007669"/>
    <property type="project" value="InterPro"/>
</dbReference>
<dbReference type="SUPFAM" id="SSF81301">
    <property type="entry name" value="Nucleotidyltransferase"/>
    <property type="match status" value="1"/>
</dbReference>